<comment type="caution">
    <text evidence="1">The sequence shown here is derived from an EMBL/GenBank/DDBJ whole genome shotgun (WGS) entry which is preliminary data.</text>
</comment>
<gene>
    <name evidence="1" type="ORF">H5410_017219</name>
</gene>
<keyword evidence="2" id="KW-1185">Reference proteome</keyword>
<evidence type="ECO:0000313" key="1">
    <source>
        <dbReference type="EMBL" id="KAG5617395.1"/>
    </source>
</evidence>
<accession>A0A9J5ZZC3</accession>
<dbReference type="PANTHER" id="PTHR47481:SF22">
    <property type="entry name" value="RETROTRANSPOSON GAG DOMAIN-CONTAINING PROTEIN"/>
    <property type="match status" value="1"/>
</dbReference>
<dbReference type="EMBL" id="JACXVP010000003">
    <property type="protein sequence ID" value="KAG5617395.1"/>
    <property type="molecule type" value="Genomic_DNA"/>
</dbReference>
<evidence type="ECO:0000313" key="2">
    <source>
        <dbReference type="Proteomes" id="UP000824120"/>
    </source>
</evidence>
<reference evidence="1 2" key="1">
    <citation type="submission" date="2020-09" db="EMBL/GenBank/DDBJ databases">
        <title>De no assembly of potato wild relative species, Solanum commersonii.</title>
        <authorList>
            <person name="Cho K."/>
        </authorList>
    </citation>
    <scope>NUCLEOTIDE SEQUENCE [LARGE SCALE GENOMIC DNA]</scope>
    <source>
        <strain evidence="1">LZ3.2</strain>
        <tissue evidence="1">Leaf</tissue>
    </source>
</reference>
<evidence type="ECO:0008006" key="3">
    <source>
        <dbReference type="Google" id="ProtNLM"/>
    </source>
</evidence>
<dbReference type="PANTHER" id="PTHR47481">
    <property type="match status" value="1"/>
</dbReference>
<dbReference type="Proteomes" id="UP000824120">
    <property type="component" value="Chromosome 3"/>
</dbReference>
<protein>
    <recommendedName>
        <fullName evidence="3">Retrovirus-related Pol polyprotein from transposon TNT 1-94</fullName>
    </recommendedName>
</protein>
<dbReference type="AlphaFoldDB" id="A0A9J5ZZC3"/>
<organism evidence="1 2">
    <name type="scientific">Solanum commersonii</name>
    <name type="common">Commerson's wild potato</name>
    <name type="synonym">Commerson's nightshade</name>
    <dbReference type="NCBI Taxonomy" id="4109"/>
    <lineage>
        <taxon>Eukaryota</taxon>
        <taxon>Viridiplantae</taxon>
        <taxon>Streptophyta</taxon>
        <taxon>Embryophyta</taxon>
        <taxon>Tracheophyta</taxon>
        <taxon>Spermatophyta</taxon>
        <taxon>Magnoliopsida</taxon>
        <taxon>eudicotyledons</taxon>
        <taxon>Gunneridae</taxon>
        <taxon>Pentapetalae</taxon>
        <taxon>asterids</taxon>
        <taxon>lamiids</taxon>
        <taxon>Solanales</taxon>
        <taxon>Solanaceae</taxon>
        <taxon>Solanoideae</taxon>
        <taxon>Solaneae</taxon>
        <taxon>Solanum</taxon>
    </lineage>
</organism>
<sequence length="230" mass="26512">MDDTGRNNFNIWKIQMMALLRKEGSNHAIDEKYPDNTTDFDKEKIEGDVLSVIQPSLAPNVLCEVSTSTEETAKELWKRLEGLYQDRSVTIRMLLQRRLHTFKMDSSTLLQDHLDVFNKLVIDLQTAGIKKDEETLACALLFSLTSKYRDIENSMMYSKEPITLEQVRQTLNSCDVQMHFDGNIGDETSGLFVRGSTSQQGRSKSKYRSMFRVNKKNVECWGCHKKGHFE</sequence>
<dbReference type="Pfam" id="PF14223">
    <property type="entry name" value="Retrotran_gag_2"/>
    <property type="match status" value="1"/>
</dbReference>
<name>A0A9J5ZZC3_SOLCO</name>
<dbReference type="OrthoDB" id="1434682at2759"/>
<proteinExistence type="predicted"/>